<comment type="caution">
    <text evidence="6">The sequence shown here is derived from an EMBL/GenBank/DDBJ whole genome shotgun (WGS) entry which is preliminary data.</text>
</comment>
<sequence>MDTLAIVLQVLLSLIFLMAGSMKVFGSKMQVENFKHLRLPQWFRVVTGLMQYIGVIGLIVGIWEPSWAAWAGIWFGIMMLCAVLSHVRVKDSVANSLPAFVLMVLAVAVTVIQYSELLN</sequence>
<name>A0A7X2H0V3_9BACL</name>
<dbReference type="EMBL" id="WJXB01000001">
    <property type="protein sequence ID" value="MRN51499.1"/>
    <property type="molecule type" value="Genomic_DNA"/>
</dbReference>
<proteinExistence type="predicted"/>
<dbReference type="Pfam" id="PF13564">
    <property type="entry name" value="DoxX_2"/>
    <property type="match status" value="1"/>
</dbReference>
<keyword evidence="3 5" id="KW-1133">Transmembrane helix</keyword>
<evidence type="ECO:0000256" key="1">
    <source>
        <dbReference type="ARBA" id="ARBA00004141"/>
    </source>
</evidence>
<feature type="transmembrane region" description="Helical" evidence="5">
    <location>
        <begin position="69"/>
        <end position="89"/>
    </location>
</feature>
<dbReference type="RefSeq" id="WP_154116118.1">
    <property type="nucleotide sequence ID" value="NZ_WJXB01000001.1"/>
</dbReference>
<evidence type="ECO:0000256" key="2">
    <source>
        <dbReference type="ARBA" id="ARBA00022692"/>
    </source>
</evidence>
<keyword evidence="7" id="KW-1185">Reference proteome</keyword>
<evidence type="ECO:0000256" key="3">
    <source>
        <dbReference type="ARBA" id="ARBA00022989"/>
    </source>
</evidence>
<comment type="subcellular location">
    <subcellularLocation>
        <location evidence="1">Membrane</location>
        <topology evidence="1">Multi-pass membrane protein</topology>
    </subcellularLocation>
</comment>
<reference evidence="6 7" key="1">
    <citation type="submission" date="2019-11" db="EMBL/GenBank/DDBJ databases">
        <title>Paenibacillus monticola sp. nov., a novel PGPR strain isolated from mountain sample in China.</title>
        <authorList>
            <person name="Zhao Q."/>
            <person name="Li H.-P."/>
            <person name="Zhang J.-L."/>
        </authorList>
    </citation>
    <scope>NUCLEOTIDE SEQUENCE [LARGE SCALE GENOMIC DNA]</scope>
    <source>
        <strain evidence="6 7">LC-T2</strain>
    </source>
</reference>
<dbReference type="Proteomes" id="UP000463051">
    <property type="component" value="Unassembled WGS sequence"/>
</dbReference>
<accession>A0A7X2H0V3</accession>
<feature type="transmembrane region" description="Helical" evidence="5">
    <location>
        <begin position="6"/>
        <end position="25"/>
    </location>
</feature>
<dbReference type="InterPro" id="IPR032808">
    <property type="entry name" value="DoxX"/>
</dbReference>
<dbReference type="AlphaFoldDB" id="A0A7X2H0V3"/>
<evidence type="ECO:0000313" key="7">
    <source>
        <dbReference type="Proteomes" id="UP000463051"/>
    </source>
</evidence>
<dbReference type="GO" id="GO:0016020">
    <property type="term" value="C:membrane"/>
    <property type="evidence" value="ECO:0007669"/>
    <property type="project" value="UniProtKB-SubCell"/>
</dbReference>
<evidence type="ECO:0000256" key="4">
    <source>
        <dbReference type="ARBA" id="ARBA00023136"/>
    </source>
</evidence>
<feature type="transmembrane region" description="Helical" evidence="5">
    <location>
        <begin position="45"/>
        <end position="63"/>
    </location>
</feature>
<evidence type="ECO:0000256" key="5">
    <source>
        <dbReference type="SAM" id="Phobius"/>
    </source>
</evidence>
<feature type="transmembrane region" description="Helical" evidence="5">
    <location>
        <begin position="96"/>
        <end position="115"/>
    </location>
</feature>
<evidence type="ECO:0000313" key="6">
    <source>
        <dbReference type="EMBL" id="MRN51499.1"/>
    </source>
</evidence>
<keyword evidence="4 5" id="KW-0472">Membrane</keyword>
<protein>
    <submittedName>
        <fullName evidence="6">DoxX family membrane protein</fullName>
    </submittedName>
</protein>
<gene>
    <name evidence="6" type="ORF">GJB61_00560</name>
</gene>
<keyword evidence="2 5" id="KW-0812">Transmembrane</keyword>
<organism evidence="6 7">
    <name type="scientific">Paenibacillus monticola</name>
    <dbReference type="NCBI Taxonomy" id="2666075"/>
    <lineage>
        <taxon>Bacteria</taxon>
        <taxon>Bacillati</taxon>
        <taxon>Bacillota</taxon>
        <taxon>Bacilli</taxon>
        <taxon>Bacillales</taxon>
        <taxon>Paenibacillaceae</taxon>
        <taxon>Paenibacillus</taxon>
    </lineage>
</organism>